<dbReference type="OrthoDB" id="7383979at2759"/>
<keyword evidence="2" id="KW-1185">Reference proteome</keyword>
<dbReference type="Proteomes" id="UP001152888">
    <property type="component" value="Unassembled WGS sequence"/>
</dbReference>
<evidence type="ECO:0000313" key="1">
    <source>
        <dbReference type="EMBL" id="CAH1984004.1"/>
    </source>
</evidence>
<evidence type="ECO:0008006" key="3">
    <source>
        <dbReference type="Google" id="ProtNLM"/>
    </source>
</evidence>
<organism evidence="1 2">
    <name type="scientific">Acanthoscelides obtectus</name>
    <name type="common">Bean weevil</name>
    <name type="synonym">Bruchus obtectus</name>
    <dbReference type="NCBI Taxonomy" id="200917"/>
    <lineage>
        <taxon>Eukaryota</taxon>
        <taxon>Metazoa</taxon>
        <taxon>Ecdysozoa</taxon>
        <taxon>Arthropoda</taxon>
        <taxon>Hexapoda</taxon>
        <taxon>Insecta</taxon>
        <taxon>Pterygota</taxon>
        <taxon>Neoptera</taxon>
        <taxon>Endopterygota</taxon>
        <taxon>Coleoptera</taxon>
        <taxon>Polyphaga</taxon>
        <taxon>Cucujiformia</taxon>
        <taxon>Chrysomeloidea</taxon>
        <taxon>Chrysomelidae</taxon>
        <taxon>Bruchinae</taxon>
        <taxon>Bruchini</taxon>
        <taxon>Acanthoscelides</taxon>
    </lineage>
</organism>
<comment type="caution">
    <text evidence="1">The sequence shown here is derived from an EMBL/GenBank/DDBJ whole genome shotgun (WGS) entry which is preliminary data.</text>
</comment>
<accession>A0A9P0L0E6</accession>
<name>A0A9P0L0E6_ACAOB</name>
<gene>
    <name evidence="1" type="ORF">ACAOBT_LOCUS15864</name>
</gene>
<proteinExistence type="predicted"/>
<evidence type="ECO:0000313" key="2">
    <source>
        <dbReference type="Proteomes" id="UP001152888"/>
    </source>
</evidence>
<protein>
    <recommendedName>
        <fullName evidence="3">HTH psq-type domain-containing protein</fullName>
    </recommendedName>
</protein>
<dbReference type="EMBL" id="CAKOFQ010006949">
    <property type="protein sequence ID" value="CAH1984004.1"/>
    <property type="molecule type" value="Genomic_DNA"/>
</dbReference>
<sequence length="218" mass="25615">MIKIVEQKDKAPKKFKRNRFPAHYQEFNRLQGVFKQKTIEAETIWYYTLEDCVLERCETVRDLGVYTYFDRELTFNDHINQIISSASKTYGFIIRICRMPNEYKRKTNRGMASKGIYELASEEVMLRNKSLRDAATSYDINHTSLYRYINKKQAYESNKTIQLPSIGYHRPTVFTKEEEKSLCEYVLTCSDANFGLSTKEARKLALRNIALTFYPTAS</sequence>
<reference evidence="1" key="1">
    <citation type="submission" date="2022-03" db="EMBL/GenBank/DDBJ databases">
        <authorList>
            <person name="Sayadi A."/>
        </authorList>
    </citation>
    <scope>NUCLEOTIDE SEQUENCE</scope>
</reference>
<dbReference type="AlphaFoldDB" id="A0A9P0L0E6"/>